<evidence type="ECO:0000256" key="1">
    <source>
        <dbReference type="SAM" id="SignalP"/>
    </source>
</evidence>
<dbReference type="OrthoDB" id="5333972at2"/>
<dbReference type="EMBL" id="CP000153">
    <property type="protein sequence ID" value="ABB43860.1"/>
    <property type="molecule type" value="Genomic_DNA"/>
</dbReference>
<dbReference type="Pfam" id="PF07437">
    <property type="entry name" value="YfaZ"/>
    <property type="match status" value="1"/>
</dbReference>
<dbReference type="HOGENOM" id="CLU_1383551_0_0_7"/>
<reference evidence="2 3" key="1">
    <citation type="journal article" date="2008" name="Appl. Environ. Microbiol.">
        <title>Genome of the epsilonproteobacterial chemolithoautotroph Sulfurimonas denitrificans.</title>
        <authorList>
            <person name="Sievert S.M."/>
            <person name="Scott K.M."/>
            <person name="Klotz M.G."/>
            <person name="Chain P.S.G."/>
            <person name="Hauser L.J."/>
            <person name="Hemp J."/>
            <person name="Huegler M."/>
            <person name="Land M."/>
            <person name="Lapidus A."/>
            <person name="Larimer F.W."/>
            <person name="Lucas S."/>
            <person name="Malfatti S.A."/>
            <person name="Meyer F."/>
            <person name="Paulsen I.T."/>
            <person name="Ren Q."/>
            <person name="Simon J."/>
            <person name="Bailey K."/>
            <person name="Diaz E."/>
            <person name="Fitzpatrick K.A."/>
            <person name="Glover B."/>
            <person name="Gwatney N."/>
            <person name="Korajkic A."/>
            <person name="Long A."/>
            <person name="Mobberley J.M."/>
            <person name="Pantry S.N."/>
            <person name="Pazder G."/>
            <person name="Peterson S."/>
            <person name="Quintanilla J.D."/>
            <person name="Sprinkle R."/>
            <person name="Stephens J."/>
            <person name="Thomas P."/>
            <person name="Vaughn R."/>
            <person name="Weber M.J."/>
            <person name="Wooten L.L."/>
        </authorList>
    </citation>
    <scope>NUCLEOTIDE SEQUENCE [LARGE SCALE GENOMIC DNA]</scope>
    <source>
        <strain evidence="3">ATCC 33889 / DSM 1251</strain>
    </source>
</reference>
<accession>Q30T21</accession>
<evidence type="ECO:0000313" key="2">
    <source>
        <dbReference type="EMBL" id="ABB43860.1"/>
    </source>
</evidence>
<evidence type="ECO:0000313" key="3">
    <source>
        <dbReference type="Proteomes" id="UP000002714"/>
    </source>
</evidence>
<dbReference type="AlphaFoldDB" id="Q30T21"/>
<name>Q30T21_SULDN</name>
<proteinExistence type="predicted"/>
<evidence type="ECO:0008006" key="4">
    <source>
        <dbReference type="Google" id="ProtNLM"/>
    </source>
</evidence>
<keyword evidence="3" id="KW-1185">Reference proteome</keyword>
<dbReference type="STRING" id="326298.Suden_0581"/>
<sequence length="190" mass="21529">MFKKISLSMLCAASAFAMHSAEINVNNADLELAAKLDVGQFNYNVEPNTIFVGAKYLKADEKHSDVNKIYDYQEINFLMQRDVSHEFRVGLGLKLNHTKEFVSTPLGIGALYKLPITSSVPFYLGGSVYVAPEVLSYDKADNFLEYRATLEAEAIKNGFLRVGYRHIDTNYKNFDVEFNDSICFGFKFLF</sequence>
<dbReference type="InterPro" id="IPR009998">
    <property type="entry name" value="YfaZ"/>
</dbReference>
<dbReference type="eggNOG" id="ENOG5031DXW">
    <property type="taxonomic scope" value="Bacteria"/>
</dbReference>
<dbReference type="RefSeq" id="WP_011372214.1">
    <property type="nucleotide sequence ID" value="NC_007575.1"/>
</dbReference>
<feature type="chain" id="PRO_5004219598" description="YfaZ" evidence="1">
    <location>
        <begin position="18"/>
        <end position="190"/>
    </location>
</feature>
<gene>
    <name evidence="2" type="ordered locus">Suden_0581</name>
</gene>
<feature type="signal peptide" evidence="1">
    <location>
        <begin position="1"/>
        <end position="17"/>
    </location>
</feature>
<organism evidence="2 3">
    <name type="scientific">Sulfurimonas denitrificans (strain ATCC 33889 / DSM 1251)</name>
    <name type="common">Thiomicrospira denitrificans (strain ATCC 33889 / DSM 1251)</name>
    <dbReference type="NCBI Taxonomy" id="326298"/>
    <lineage>
        <taxon>Bacteria</taxon>
        <taxon>Pseudomonadati</taxon>
        <taxon>Campylobacterota</taxon>
        <taxon>Epsilonproteobacteria</taxon>
        <taxon>Campylobacterales</taxon>
        <taxon>Sulfurimonadaceae</taxon>
        <taxon>Sulfurimonas</taxon>
    </lineage>
</organism>
<dbReference type="KEGG" id="tdn:Suden_0581"/>
<dbReference type="Proteomes" id="UP000002714">
    <property type="component" value="Chromosome"/>
</dbReference>
<protein>
    <recommendedName>
        <fullName evidence="4">YfaZ</fullName>
    </recommendedName>
</protein>
<keyword evidence="1" id="KW-0732">Signal</keyword>